<organism evidence="1 2">
    <name type="scientific">Bacillus rhizoplanae</name>
    <dbReference type="NCBI Taxonomy" id="2880966"/>
    <lineage>
        <taxon>Bacteria</taxon>
        <taxon>Bacillati</taxon>
        <taxon>Bacillota</taxon>
        <taxon>Bacilli</taxon>
        <taxon>Bacillales</taxon>
        <taxon>Bacillaceae</taxon>
        <taxon>Bacillus</taxon>
    </lineage>
</organism>
<keyword evidence="2" id="KW-1185">Reference proteome</keyword>
<dbReference type="Gene3D" id="1.10.287.2170">
    <property type="match status" value="1"/>
</dbReference>
<evidence type="ECO:0008006" key="3">
    <source>
        <dbReference type="Google" id="ProtNLM"/>
    </source>
</evidence>
<sequence length="53" mass="6034">MVQQICNIYDVKIEILNHTGDKTYEEELVGDVLSVITVFSTKLYGSRSKKAKK</sequence>
<evidence type="ECO:0000313" key="1">
    <source>
        <dbReference type="EMBL" id="CAG9615048.1"/>
    </source>
</evidence>
<evidence type="ECO:0000313" key="2">
    <source>
        <dbReference type="Proteomes" id="UP000789423"/>
    </source>
</evidence>
<name>A0ABN8A1T3_9BACI</name>
<proteinExistence type="predicted"/>
<reference evidence="1 2" key="1">
    <citation type="submission" date="2021-10" db="EMBL/GenBank/DDBJ databases">
        <authorList>
            <person name="Criscuolo A."/>
        </authorList>
    </citation>
    <scope>NUCLEOTIDE SEQUENCE [LARGE SCALE GENOMIC DNA]</scope>
    <source>
        <strain evidence="2">CIP 111899</strain>
    </source>
</reference>
<protein>
    <recommendedName>
        <fullName evidence="3">IS607 family transposase</fullName>
    </recommendedName>
</protein>
<gene>
    <name evidence="1" type="ORF">BACCIP111899_04284</name>
</gene>
<dbReference type="Proteomes" id="UP000789423">
    <property type="component" value="Unassembled WGS sequence"/>
</dbReference>
<accession>A0ABN8A1T3</accession>
<dbReference type="EMBL" id="CAKJTI010000051">
    <property type="protein sequence ID" value="CAG9615048.1"/>
    <property type="molecule type" value="Genomic_DNA"/>
</dbReference>
<comment type="caution">
    <text evidence="1">The sequence shown here is derived from an EMBL/GenBank/DDBJ whole genome shotgun (WGS) entry which is preliminary data.</text>
</comment>